<keyword evidence="5" id="KW-0539">Nucleus</keyword>
<evidence type="ECO:0000256" key="1">
    <source>
        <dbReference type="ARBA" id="ARBA00004123"/>
    </source>
</evidence>
<keyword evidence="8" id="KW-1185">Reference proteome</keyword>
<feature type="non-terminal residue" evidence="7">
    <location>
        <position position="1"/>
    </location>
</feature>
<keyword evidence="2" id="KW-0479">Metal-binding</keyword>
<dbReference type="EMBL" id="JABCKI010006558">
    <property type="protein sequence ID" value="KAG5634203.1"/>
    <property type="molecule type" value="Genomic_DNA"/>
</dbReference>
<dbReference type="Proteomes" id="UP000717328">
    <property type="component" value="Unassembled WGS sequence"/>
</dbReference>
<sequence>MHRQIVCLLGSSSSRPLHEASTSTIPTVPLQLPVLTNAEKAEQEKQALAMDRVKAEKEFNRYIAWALEKGHKLLHYWNLNKKEFPLIFGLAMDVLPVQASAVPCERVFSSSKEKITLRQLCLSPGLMEMLQVLKYSFKQDHLNFTEDWIAKEEDYTINGRLTEAAVREL</sequence>
<dbReference type="OrthoDB" id="3262464at2759"/>
<dbReference type="PANTHER" id="PTHR46481:SF10">
    <property type="entry name" value="ZINC FINGER BED DOMAIN-CONTAINING PROTEIN 39"/>
    <property type="match status" value="1"/>
</dbReference>
<keyword evidence="3" id="KW-0863">Zinc-finger</keyword>
<evidence type="ECO:0000313" key="7">
    <source>
        <dbReference type="EMBL" id="KAG5634203.1"/>
    </source>
</evidence>
<dbReference type="InterPro" id="IPR008906">
    <property type="entry name" value="HATC_C_dom"/>
</dbReference>
<evidence type="ECO:0000256" key="3">
    <source>
        <dbReference type="ARBA" id="ARBA00022771"/>
    </source>
</evidence>
<dbReference type="GO" id="GO:0008270">
    <property type="term" value="F:zinc ion binding"/>
    <property type="evidence" value="ECO:0007669"/>
    <property type="project" value="UniProtKB-KW"/>
</dbReference>
<evidence type="ECO:0000256" key="4">
    <source>
        <dbReference type="ARBA" id="ARBA00022833"/>
    </source>
</evidence>
<dbReference type="Pfam" id="PF05699">
    <property type="entry name" value="Dimer_Tnp_hAT"/>
    <property type="match status" value="1"/>
</dbReference>
<organism evidence="7 8">
    <name type="scientific">Sphagnurus paluster</name>
    <dbReference type="NCBI Taxonomy" id="117069"/>
    <lineage>
        <taxon>Eukaryota</taxon>
        <taxon>Fungi</taxon>
        <taxon>Dikarya</taxon>
        <taxon>Basidiomycota</taxon>
        <taxon>Agaricomycotina</taxon>
        <taxon>Agaricomycetes</taxon>
        <taxon>Agaricomycetidae</taxon>
        <taxon>Agaricales</taxon>
        <taxon>Tricholomatineae</taxon>
        <taxon>Lyophyllaceae</taxon>
        <taxon>Sphagnurus</taxon>
    </lineage>
</organism>
<evidence type="ECO:0000259" key="6">
    <source>
        <dbReference type="Pfam" id="PF05699"/>
    </source>
</evidence>
<protein>
    <recommendedName>
        <fullName evidence="6">HAT C-terminal dimerisation domain-containing protein</fullName>
    </recommendedName>
</protein>
<reference evidence="7" key="1">
    <citation type="submission" date="2021-02" db="EMBL/GenBank/DDBJ databases">
        <authorList>
            <person name="Nieuwenhuis M."/>
            <person name="Van De Peppel L.J.J."/>
        </authorList>
    </citation>
    <scope>NUCLEOTIDE SEQUENCE</scope>
    <source>
        <strain evidence="7">D49</strain>
    </source>
</reference>
<dbReference type="GO" id="GO:0046983">
    <property type="term" value="F:protein dimerization activity"/>
    <property type="evidence" value="ECO:0007669"/>
    <property type="project" value="InterPro"/>
</dbReference>
<comment type="subcellular location">
    <subcellularLocation>
        <location evidence="1">Nucleus</location>
    </subcellularLocation>
</comment>
<dbReference type="SUPFAM" id="SSF53098">
    <property type="entry name" value="Ribonuclease H-like"/>
    <property type="match status" value="1"/>
</dbReference>
<proteinExistence type="predicted"/>
<evidence type="ECO:0000256" key="5">
    <source>
        <dbReference type="ARBA" id="ARBA00023242"/>
    </source>
</evidence>
<keyword evidence="4" id="KW-0862">Zinc</keyword>
<accession>A0A9P7FQ64</accession>
<feature type="domain" description="HAT C-terminal dimerisation" evidence="6">
    <location>
        <begin position="70"/>
        <end position="134"/>
    </location>
</feature>
<comment type="caution">
    <text evidence="7">The sequence shown here is derived from an EMBL/GenBank/DDBJ whole genome shotgun (WGS) entry which is preliminary data.</text>
</comment>
<dbReference type="InterPro" id="IPR052035">
    <property type="entry name" value="ZnF_BED_domain_contain"/>
</dbReference>
<reference evidence="7" key="2">
    <citation type="submission" date="2021-10" db="EMBL/GenBank/DDBJ databases">
        <title>Phylogenomics reveals ancestral predisposition of the termite-cultivated fungus Termitomyces towards a domesticated lifestyle.</title>
        <authorList>
            <person name="Auxier B."/>
            <person name="Grum-Grzhimaylo A."/>
            <person name="Cardenas M.E."/>
            <person name="Lodge J.D."/>
            <person name="Laessoe T."/>
            <person name="Pedersen O."/>
            <person name="Smith M.E."/>
            <person name="Kuyper T.W."/>
            <person name="Franco-Molano E.A."/>
            <person name="Baroni T.J."/>
            <person name="Aanen D.K."/>
        </authorList>
    </citation>
    <scope>NUCLEOTIDE SEQUENCE</scope>
    <source>
        <strain evidence="7">D49</strain>
    </source>
</reference>
<dbReference type="AlphaFoldDB" id="A0A9P7FQ64"/>
<evidence type="ECO:0000256" key="2">
    <source>
        <dbReference type="ARBA" id="ARBA00022723"/>
    </source>
</evidence>
<gene>
    <name evidence="7" type="ORF">H0H81_002893</name>
</gene>
<name>A0A9P7FQ64_9AGAR</name>
<dbReference type="InterPro" id="IPR012337">
    <property type="entry name" value="RNaseH-like_sf"/>
</dbReference>
<evidence type="ECO:0000313" key="8">
    <source>
        <dbReference type="Proteomes" id="UP000717328"/>
    </source>
</evidence>
<dbReference type="PANTHER" id="PTHR46481">
    <property type="entry name" value="ZINC FINGER BED DOMAIN-CONTAINING PROTEIN 4"/>
    <property type="match status" value="1"/>
</dbReference>
<dbReference type="GO" id="GO:0005634">
    <property type="term" value="C:nucleus"/>
    <property type="evidence" value="ECO:0007669"/>
    <property type="project" value="UniProtKB-SubCell"/>
</dbReference>